<keyword evidence="1" id="KW-0732">Signal</keyword>
<evidence type="ECO:0000256" key="1">
    <source>
        <dbReference type="SAM" id="SignalP"/>
    </source>
</evidence>
<protein>
    <submittedName>
        <fullName evidence="2">DUF4127 family protein</fullName>
    </submittedName>
</protein>
<gene>
    <name evidence="2" type="ORF">K3F53_05010</name>
</gene>
<name>A0ABX8YDM5_ANETH</name>
<organism evidence="2 3">
    <name type="scientific">Aneurinibacillus thermoaerophilus</name>
    <dbReference type="NCBI Taxonomy" id="143495"/>
    <lineage>
        <taxon>Bacteria</taxon>
        <taxon>Bacillati</taxon>
        <taxon>Bacillota</taxon>
        <taxon>Bacilli</taxon>
        <taxon>Bacillales</taxon>
        <taxon>Paenibacillaceae</taxon>
        <taxon>Aneurinibacillus group</taxon>
        <taxon>Aneurinibacillus</taxon>
    </lineage>
</organism>
<accession>A0ABX8YDM5</accession>
<sequence>MMFFFLLACSASSVSASGSFAGKKIVLIPLDSRPVNTEYIKMLSEIGGASVVYPEDGLDHYERPSDYAKIKSFLIQQLPTADAVFICVPQWLNGSLIEGRHAESYVRNAYRLAELQSILSAYKYKTIYLIGLIPREKPSYITPAFKYSTELTQYGRKYAQYMMANTVKGRNYMLYFLRQMQNTIPFSYVRDYLKLFNENTRVLYTMADWAKAGLVDGVVIGLDDTSDMGLPKFNEMRLLQYCKEQNIRNVYIMPGADDITALLLARYKNELSGSASRYDVTFSHEQLQNTIKAYDGQPLAEVIRKKIAFVQPKSPASGQPALLSLYVHSHEEPIENLQNWIRAHPNNLRGVADVSYASFLETGWMENYLRQKLSSKIHSYAAWNTSGNTIGLLVAHLEMIRDEPTWNEAHERWLALRYAEDYYYNTIKRYEYALRYSSSKKVPPLEEKMLMENVTKRTNQFLATLSLATRKNGRYVAISPAPRIAKAELPWHRIFEIGYTFR</sequence>
<evidence type="ECO:0000313" key="3">
    <source>
        <dbReference type="Proteomes" id="UP000826616"/>
    </source>
</evidence>
<dbReference type="EMBL" id="CP080764">
    <property type="protein sequence ID" value="QYY43586.1"/>
    <property type="molecule type" value="Genomic_DNA"/>
</dbReference>
<feature type="chain" id="PRO_5046052358" evidence="1">
    <location>
        <begin position="22"/>
        <end position="502"/>
    </location>
</feature>
<reference evidence="2 3" key="1">
    <citation type="submission" date="2021-08" db="EMBL/GenBank/DDBJ databases">
        <title>Complete genome sequence of the strain Aneurinibacillus thermoaerophilus CCM 8960.</title>
        <authorList>
            <person name="Musilova J."/>
            <person name="Kourilova X."/>
            <person name="Pernicova I."/>
            <person name="Bezdicek M."/>
            <person name="Lengerova M."/>
            <person name="Obruca S."/>
            <person name="Sedlar K."/>
        </authorList>
    </citation>
    <scope>NUCLEOTIDE SEQUENCE [LARGE SCALE GENOMIC DNA]</scope>
    <source>
        <strain evidence="2 3">CCM 8960</strain>
    </source>
</reference>
<dbReference type="InterPro" id="IPR025394">
    <property type="entry name" value="DUF4127"/>
</dbReference>
<feature type="signal peptide" evidence="1">
    <location>
        <begin position="1"/>
        <end position="21"/>
    </location>
</feature>
<dbReference type="RefSeq" id="WP_162265040.1">
    <property type="nucleotide sequence ID" value="NZ_CP080764.1"/>
</dbReference>
<proteinExistence type="predicted"/>
<evidence type="ECO:0000313" key="2">
    <source>
        <dbReference type="EMBL" id="QYY43586.1"/>
    </source>
</evidence>
<dbReference type="GeneID" id="97140720"/>
<keyword evidence="3" id="KW-1185">Reference proteome</keyword>
<dbReference type="Proteomes" id="UP000826616">
    <property type="component" value="Chromosome"/>
</dbReference>
<dbReference type="Pfam" id="PF13552">
    <property type="entry name" value="DUF4127"/>
    <property type="match status" value="1"/>
</dbReference>